<gene>
    <name evidence="2" type="ORF">O181_128611</name>
</gene>
<keyword evidence="3" id="KW-1185">Reference proteome</keyword>
<dbReference type="AlphaFoldDB" id="A0A9Q3KZA0"/>
<proteinExistence type="predicted"/>
<sequence>MNSPKAQRKSNINTTGEGFSGDISANPEVIPIFNTTSPSYNLEPPLPFGGDSAPPLPEQPESNSPGTSTLAKDNNPLPKGWVYDNIPSKSPNDVDSNISSGNIVSGNWFHKAPNCFSGKVTNNTPCTIKEAMASSKSDA</sequence>
<evidence type="ECO:0000313" key="2">
    <source>
        <dbReference type="EMBL" id="MBW0588896.1"/>
    </source>
</evidence>
<protein>
    <submittedName>
        <fullName evidence="2">Uncharacterized protein</fullName>
    </submittedName>
</protein>
<evidence type="ECO:0000313" key="3">
    <source>
        <dbReference type="Proteomes" id="UP000765509"/>
    </source>
</evidence>
<dbReference type="Proteomes" id="UP000765509">
    <property type="component" value="Unassembled WGS sequence"/>
</dbReference>
<accession>A0A9Q3KZA0</accession>
<reference evidence="2" key="1">
    <citation type="submission" date="2021-03" db="EMBL/GenBank/DDBJ databases">
        <title>Draft genome sequence of rust myrtle Austropuccinia psidii MF-1, a brazilian biotype.</title>
        <authorList>
            <person name="Quecine M.C."/>
            <person name="Pachon D.M.R."/>
            <person name="Bonatelli M.L."/>
            <person name="Correr F.H."/>
            <person name="Franceschini L.M."/>
            <person name="Leite T.F."/>
            <person name="Margarido G.R.A."/>
            <person name="Almeida C.A."/>
            <person name="Ferrarezi J.A."/>
            <person name="Labate C.A."/>
        </authorList>
    </citation>
    <scope>NUCLEOTIDE SEQUENCE</scope>
    <source>
        <strain evidence="2">MF-1</strain>
    </source>
</reference>
<dbReference type="EMBL" id="AVOT02132188">
    <property type="protein sequence ID" value="MBW0588896.1"/>
    <property type="molecule type" value="Genomic_DNA"/>
</dbReference>
<comment type="caution">
    <text evidence="2">The sequence shown here is derived from an EMBL/GenBank/DDBJ whole genome shotgun (WGS) entry which is preliminary data.</text>
</comment>
<evidence type="ECO:0000256" key="1">
    <source>
        <dbReference type="SAM" id="MobiDB-lite"/>
    </source>
</evidence>
<name>A0A9Q3KZA0_9BASI</name>
<feature type="region of interest" description="Disordered" evidence="1">
    <location>
        <begin position="1"/>
        <end position="103"/>
    </location>
</feature>
<feature type="compositionally biased region" description="Polar residues" evidence="1">
    <location>
        <begin position="1"/>
        <end position="17"/>
    </location>
</feature>
<organism evidence="2 3">
    <name type="scientific">Austropuccinia psidii MF-1</name>
    <dbReference type="NCBI Taxonomy" id="1389203"/>
    <lineage>
        <taxon>Eukaryota</taxon>
        <taxon>Fungi</taxon>
        <taxon>Dikarya</taxon>
        <taxon>Basidiomycota</taxon>
        <taxon>Pucciniomycotina</taxon>
        <taxon>Pucciniomycetes</taxon>
        <taxon>Pucciniales</taxon>
        <taxon>Sphaerophragmiaceae</taxon>
        <taxon>Austropuccinia</taxon>
    </lineage>
</organism>
<feature type="compositionally biased region" description="Polar residues" evidence="1">
    <location>
        <begin position="60"/>
        <end position="72"/>
    </location>
</feature>